<evidence type="ECO:0000313" key="8">
    <source>
        <dbReference type="Proteomes" id="UP001164746"/>
    </source>
</evidence>
<evidence type="ECO:0000313" key="7">
    <source>
        <dbReference type="EMBL" id="WAR03089.1"/>
    </source>
</evidence>
<sequence>MGEPRILVIGIEGTGTREISACLLKQDSSMDVLTCSSLPLPGDRDLHECGIQFICFMICAASKESFQTLHSSISQVDVSYFAGKCVIVENTKGLAVEQSVEREKIEQLAAQYDIPVLTTNTQNESELTDISNKLQHLIRMNQGRTRHLAPMLYECVRETKLPRGTPAGSNLATPSLVGNTT</sequence>
<dbReference type="PANTHER" id="PTHR34436:SF1">
    <property type="entry name" value="CENTROMERE PROTEIN M"/>
    <property type="match status" value="1"/>
</dbReference>
<evidence type="ECO:0000256" key="1">
    <source>
        <dbReference type="ARBA" id="ARBA00004123"/>
    </source>
</evidence>
<gene>
    <name evidence="7" type="ORF">MAR_009647</name>
</gene>
<accession>A0ABY7E1P1</accession>
<dbReference type="InterPro" id="IPR027417">
    <property type="entry name" value="P-loop_NTPase"/>
</dbReference>
<proteinExistence type="predicted"/>
<dbReference type="Gene3D" id="3.40.50.300">
    <property type="entry name" value="P-loop containing nucleotide triphosphate hydrolases"/>
    <property type="match status" value="1"/>
</dbReference>
<dbReference type="Pfam" id="PF11111">
    <property type="entry name" value="CENP-M"/>
    <property type="match status" value="1"/>
</dbReference>
<dbReference type="InterPro" id="IPR020987">
    <property type="entry name" value="Centromere_Cenp-M"/>
</dbReference>
<evidence type="ECO:0000256" key="4">
    <source>
        <dbReference type="ARBA" id="ARBA00022454"/>
    </source>
</evidence>
<name>A0ABY7E1P1_MYAAR</name>
<reference evidence="7" key="1">
    <citation type="submission" date="2022-11" db="EMBL/GenBank/DDBJ databases">
        <title>Centuries of genome instability and evolution in soft-shell clam transmissible cancer (bioRxiv).</title>
        <authorList>
            <person name="Hart S.F.M."/>
            <person name="Yonemitsu M.A."/>
            <person name="Giersch R.M."/>
            <person name="Beal B.F."/>
            <person name="Arriagada G."/>
            <person name="Davis B.W."/>
            <person name="Ostrander E.A."/>
            <person name="Goff S.P."/>
            <person name="Metzger M.J."/>
        </authorList>
    </citation>
    <scope>NUCLEOTIDE SEQUENCE</scope>
    <source>
        <strain evidence="7">MELC-2E11</strain>
        <tissue evidence="7">Siphon/mantle</tissue>
    </source>
</reference>
<keyword evidence="4" id="KW-0158">Chromosome</keyword>
<organism evidence="7 8">
    <name type="scientific">Mya arenaria</name>
    <name type="common">Soft-shell clam</name>
    <dbReference type="NCBI Taxonomy" id="6604"/>
    <lineage>
        <taxon>Eukaryota</taxon>
        <taxon>Metazoa</taxon>
        <taxon>Spiralia</taxon>
        <taxon>Lophotrochozoa</taxon>
        <taxon>Mollusca</taxon>
        <taxon>Bivalvia</taxon>
        <taxon>Autobranchia</taxon>
        <taxon>Heteroconchia</taxon>
        <taxon>Euheterodonta</taxon>
        <taxon>Imparidentia</taxon>
        <taxon>Neoheterodontei</taxon>
        <taxon>Myida</taxon>
        <taxon>Myoidea</taxon>
        <taxon>Myidae</taxon>
        <taxon>Mya</taxon>
    </lineage>
</organism>
<dbReference type="EMBL" id="CP111015">
    <property type="protein sequence ID" value="WAR03089.1"/>
    <property type="molecule type" value="Genomic_DNA"/>
</dbReference>
<evidence type="ECO:0000256" key="2">
    <source>
        <dbReference type="ARBA" id="ARBA00004584"/>
    </source>
</evidence>
<keyword evidence="6" id="KW-0137">Centromere</keyword>
<evidence type="ECO:0000256" key="6">
    <source>
        <dbReference type="ARBA" id="ARBA00023328"/>
    </source>
</evidence>
<dbReference type="Proteomes" id="UP001164746">
    <property type="component" value="Chromosome 4"/>
</dbReference>
<evidence type="ECO:0000256" key="3">
    <source>
        <dbReference type="ARBA" id="ARBA00016382"/>
    </source>
</evidence>
<comment type="subcellular location">
    <subcellularLocation>
        <location evidence="2">Chromosome</location>
        <location evidence="2">Centromere</location>
    </subcellularLocation>
    <subcellularLocation>
        <location evidence="1">Nucleus</location>
    </subcellularLocation>
</comment>
<keyword evidence="5" id="KW-0539">Nucleus</keyword>
<protein>
    <recommendedName>
        <fullName evidence="3">Centromere protein M</fullName>
    </recommendedName>
</protein>
<evidence type="ECO:0000256" key="5">
    <source>
        <dbReference type="ARBA" id="ARBA00023242"/>
    </source>
</evidence>
<keyword evidence="8" id="KW-1185">Reference proteome</keyword>
<dbReference type="PANTHER" id="PTHR34436">
    <property type="entry name" value="CENTROMERE PROTEIN M"/>
    <property type="match status" value="1"/>
</dbReference>